<proteinExistence type="predicted"/>
<evidence type="ECO:0000313" key="1">
    <source>
        <dbReference type="EMBL" id="KYD20047.1"/>
    </source>
</evidence>
<dbReference type="EMBL" id="LQYT01000037">
    <property type="protein sequence ID" value="KYD20047.1"/>
    <property type="molecule type" value="Genomic_DNA"/>
</dbReference>
<accession>A0A150M634</accession>
<dbReference type="Proteomes" id="UP000075683">
    <property type="component" value="Unassembled WGS sequence"/>
</dbReference>
<sequence length="59" mass="6930">MPNVQGSILFVQHLEENVQHSLRLSGRTVQHFDRIVQHLRKNVQHRLGLSDIFQKMSII</sequence>
<protein>
    <submittedName>
        <fullName evidence="1">Uncharacterized protein</fullName>
    </submittedName>
</protein>
<organism evidence="1 2">
    <name type="scientific">Caldibacillus debilis</name>
    <dbReference type="NCBI Taxonomy" id="301148"/>
    <lineage>
        <taxon>Bacteria</taxon>
        <taxon>Bacillati</taxon>
        <taxon>Bacillota</taxon>
        <taxon>Bacilli</taxon>
        <taxon>Bacillales</taxon>
        <taxon>Bacillaceae</taxon>
        <taxon>Caldibacillus</taxon>
    </lineage>
</organism>
<dbReference type="STRING" id="301148.B4135_0946"/>
<reference evidence="1 2" key="1">
    <citation type="submission" date="2016-01" db="EMBL/GenBank/DDBJ databases">
        <title>Draft Genome Sequences of Seven Thermophilic Sporeformers Isolated from Foods.</title>
        <authorList>
            <person name="Berendsen E.M."/>
            <person name="Wells-Bennik M.H."/>
            <person name="Krawcyk A.O."/>
            <person name="De Jong A."/>
            <person name="Holsappel S."/>
            <person name="Eijlander R.T."/>
            <person name="Kuipers O.P."/>
        </authorList>
    </citation>
    <scope>NUCLEOTIDE SEQUENCE [LARGE SCALE GENOMIC DNA]</scope>
    <source>
        <strain evidence="1 2">B4135</strain>
    </source>
</reference>
<comment type="caution">
    <text evidence="1">The sequence shown here is derived from an EMBL/GenBank/DDBJ whole genome shotgun (WGS) entry which is preliminary data.</text>
</comment>
<gene>
    <name evidence="1" type="ORF">B4135_0946</name>
</gene>
<evidence type="ECO:0000313" key="2">
    <source>
        <dbReference type="Proteomes" id="UP000075683"/>
    </source>
</evidence>
<dbReference type="AlphaFoldDB" id="A0A150M634"/>
<name>A0A150M634_9BACI</name>